<dbReference type="AlphaFoldDB" id="A0A1M6M5F5"/>
<dbReference type="Gene3D" id="3.40.950.10">
    <property type="entry name" value="Fe-only Hydrogenase (Larger Subunit), Chain L, domain 3"/>
    <property type="match status" value="1"/>
</dbReference>
<dbReference type="STRING" id="1168035.SAMN05444280_13027"/>
<dbReference type="InterPro" id="IPR004108">
    <property type="entry name" value="Fe_hydrogenase_lsu_C"/>
</dbReference>
<dbReference type="SUPFAM" id="SSF54862">
    <property type="entry name" value="4Fe-4S ferredoxins"/>
    <property type="match status" value="1"/>
</dbReference>
<dbReference type="PROSITE" id="PS51656">
    <property type="entry name" value="4FE4S"/>
    <property type="match status" value="1"/>
</dbReference>
<dbReference type="InterPro" id="IPR017896">
    <property type="entry name" value="4Fe4S_Fe-S-bd"/>
</dbReference>
<proteinExistence type="predicted"/>
<evidence type="ECO:0000259" key="6">
    <source>
        <dbReference type="PROSITE" id="PS51656"/>
    </source>
</evidence>
<sequence>MFLLMNNNKKYHALKVDTQKCFGCTHCMKICPTEAIRIVNGVAVIDNQRCVDCGNCLRACPADAFYVEQDDLSKINNYKHRVVLFPSVFIGQFSEIYSEGQIYEALLELGFTHIFEVEQPAGWLMESIKDFSGENTHRPLISSFCPAIVRLIQCKYPSLTAHIVRRKAPHDLAAHFAIEQLKKEGAKEDEIGIFYVSPCSAKMAAVNQPVAEKESIVTGVINMKDLYNRIMKLIPTKEKMDTSGFRRYLSREGILWSLPRGESAWYRKKSMAIDGIHNVVKFLERLENDEVPEIDFLELKSCSEGCAGGILLTGNRFLTVERLQKRAARYPKAAQVEVENAAKELVKKKLVADEIKPEHIFVLDQNRSKAIEKLQKINDILCQLPGLDCGGCGAPNCHALAEDMVKGKAKMTDCVFLQNKYLKEQKVKPEKAYKNLEKIWGKQRFEADCNKKGGRNEGF</sequence>
<dbReference type="Gene3D" id="3.30.70.20">
    <property type="match status" value="1"/>
</dbReference>
<dbReference type="InterPro" id="IPR009016">
    <property type="entry name" value="Fe_hydrogenase"/>
</dbReference>
<dbReference type="OrthoDB" id="9798098at2"/>
<dbReference type="Gene3D" id="1.10.15.40">
    <property type="entry name" value="Electron transport complex subunit B, putative Fe-S cluster"/>
    <property type="match status" value="1"/>
</dbReference>
<evidence type="ECO:0000256" key="2">
    <source>
        <dbReference type="ARBA" id="ARBA00022723"/>
    </source>
</evidence>
<dbReference type="InterPro" id="IPR017900">
    <property type="entry name" value="4Fe4S_Fe_S_CS"/>
</dbReference>
<feature type="domain" description="4Fe-4S ferredoxin-type" evidence="5">
    <location>
        <begin position="41"/>
        <end position="70"/>
    </location>
</feature>
<accession>A0A1M6M5F5</accession>
<dbReference type="GO" id="GO:0046872">
    <property type="term" value="F:metal ion binding"/>
    <property type="evidence" value="ECO:0007669"/>
    <property type="project" value="UniProtKB-KW"/>
</dbReference>
<dbReference type="Pfam" id="PF13237">
    <property type="entry name" value="Fer4_10"/>
    <property type="match status" value="1"/>
</dbReference>
<dbReference type="InterPro" id="IPR007202">
    <property type="entry name" value="4Fe-4S_dom"/>
</dbReference>
<keyword evidence="8" id="KW-1185">Reference proteome</keyword>
<dbReference type="Pfam" id="PF04060">
    <property type="entry name" value="FeS"/>
    <property type="match status" value="1"/>
</dbReference>
<dbReference type="SUPFAM" id="SSF53920">
    <property type="entry name" value="Fe-only hydrogenase"/>
    <property type="match status" value="1"/>
</dbReference>
<dbReference type="EMBL" id="FQZE01000030">
    <property type="protein sequence ID" value="SHJ78678.1"/>
    <property type="molecule type" value="Genomic_DNA"/>
</dbReference>
<dbReference type="PROSITE" id="PS00198">
    <property type="entry name" value="4FE4S_FER_1"/>
    <property type="match status" value="1"/>
</dbReference>
<dbReference type="PROSITE" id="PS51379">
    <property type="entry name" value="4FE4S_FER_2"/>
    <property type="match status" value="2"/>
</dbReference>
<keyword evidence="2" id="KW-0479">Metal-binding</keyword>
<evidence type="ECO:0000259" key="5">
    <source>
        <dbReference type="PROSITE" id="PS51379"/>
    </source>
</evidence>
<feature type="domain" description="4Fe-4S ferredoxin-type" evidence="5">
    <location>
        <begin position="12"/>
        <end position="40"/>
    </location>
</feature>
<reference evidence="7 8" key="1">
    <citation type="submission" date="2016-11" db="EMBL/GenBank/DDBJ databases">
        <authorList>
            <person name="Jaros S."/>
            <person name="Januszkiewicz K."/>
            <person name="Wedrychowicz H."/>
        </authorList>
    </citation>
    <scope>NUCLEOTIDE SEQUENCE [LARGE SCALE GENOMIC DNA]</scope>
    <source>
        <strain evidence="7 8">DSM 27063</strain>
    </source>
</reference>
<dbReference type="PANTHER" id="PTHR43560:SF1">
    <property type="entry name" value="ION-TRANSLOCATING OXIDOREDUCTASE COMPLEX SUBUNIT B"/>
    <property type="match status" value="1"/>
</dbReference>
<name>A0A1M6M5F5_9BACT</name>
<keyword evidence="4" id="KW-0411">Iron-sulfur</keyword>
<feature type="domain" description="4Fe-4S" evidence="6">
    <location>
        <begin position="372"/>
        <end position="431"/>
    </location>
</feature>
<evidence type="ECO:0000256" key="3">
    <source>
        <dbReference type="ARBA" id="ARBA00023004"/>
    </source>
</evidence>
<organism evidence="7 8">
    <name type="scientific">Tangfeifania diversioriginum</name>
    <dbReference type="NCBI Taxonomy" id="1168035"/>
    <lineage>
        <taxon>Bacteria</taxon>
        <taxon>Pseudomonadati</taxon>
        <taxon>Bacteroidota</taxon>
        <taxon>Bacteroidia</taxon>
        <taxon>Marinilabiliales</taxon>
        <taxon>Prolixibacteraceae</taxon>
        <taxon>Tangfeifania</taxon>
    </lineage>
</organism>
<dbReference type="GO" id="GO:0051539">
    <property type="term" value="F:4 iron, 4 sulfur cluster binding"/>
    <property type="evidence" value="ECO:0007669"/>
    <property type="project" value="UniProtKB-KW"/>
</dbReference>
<gene>
    <name evidence="7" type="ORF">SAMN05444280_13027</name>
</gene>
<evidence type="ECO:0000313" key="7">
    <source>
        <dbReference type="EMBL" id="SHJ78678.1"/>
    </source>
</evidence>
<evidence type="ECO:0000256" key="4">
    <source>
        <dbReference type="ARBA" id="ARBA00023014"/>
    </source>
</evidence>
<dbReference type="InterPro" id="IPR050395">
    <property type="entry name" value="4Fe4S_Ferredoxin_RnfB"/>
</dbReference>
<dbReference type="Proteomes" id="UP000184050">
    <property type="component" value="Unassembled WGS sequence"/>
</dbReference>
<keyword evidence="1" id="KW-0004">4Fe-4S</keyword>
<protein>
    <submittedName>
        <fullName evidence="7">Iron only hydrogenase large subunit, C-terminal domain</fullName>
    </submittedName>
</protein>
<keyword evidence="3" id="KW-0408">Iron</keyword>
<dbReference type="Pfam" id="PF02906">
    <property type="entry name" value="Fe_hyd_lg_C"/>
    <property type="match status" value="1"/>
</dbReference>
<dbReference type="PANTHER" id="PTHR43560">
    <property type="entry name" value="ION-TRANSLOCATING OXIDOREDUCTASE COMPLEX SUBUNIT B"/>
    <property type="match status" value="1"/>
</dbReference>
<evidence type="ECO:0000256" key="1">
    <source>
        <dbReference type="ARBA" id="ARBA00022485"/>
    </source>
</evidence>
<evidence type="ECO:0000313" key="8">
    <source>
        <dbReference type="Proteomes" id="UP000184050"/>
    </source>
</evidence>